<comment type="caution">
    <text evidence="2">The sequence shown here is derived from an EMBL/GenBank/DDBJ whole genome shotgun (WGS) entry which is preliminary data.</text>
</comment>
<reference evidence="2 3" key="1">
    <citation type="journal article" date="2012" name="Int. J. Syst. Evol. Microbiol.">
        <title>Vibrio caribbeanicus sp. nov., isolated from the marine sponge Scleritoderma cyanea.</title>
        <authorList>
            <person name="Hoffmann M."/>
            <person name="Monday S.R."/>
            <person name="Allard M.W."/>
            <person name="Strain E.A."/>
            <person name="Whittaker P."/>
            <person name="Naum M."/>
            <person name="McCarthy P.J."/>
            <person name="Lopez J.V."/>
            <person name="Fischer M."/>
            <person name="Brown E.W."/>
        </authorList>
    </citation>
    <scope>NUCLEOTIDE SEQUENCE [LARGE SCALE GENOMIC DNA]</scope>
    <source>
        <strain evidence="2 3">LMG 20546</strain>
    </source>
</reference>
<dbReference type="STRING" id="945543.VIBR0546_15656"/>
<feature type="signal peptide" evidence="1">
    <location>
        <begin position="1"/>
        <end position="28"/>
    </location>
</feature>
<protein>
    <submittedName>
        <fullName evidence="2">Uncharacterized protein</fullName>
    </submittedName>
</protein>
<dbReference type="EMBL" id="AEVS01000045">
    <property type="protein sequence ID" value="EGA66389.1"/>
    <property type="molecule type" value="Genomic_DNA"/>
</dbReference>
<dbReference type="eggNOG" id="ENOG5031NMM">
    <property type="taxonomic scope" value="Bacteria"/>
</dbReference>
<feature type="chain" id="PRO_5003224351" evidence="1">
    <location>
        <begin position="29"/>
        <end position="117"/>
    </location>
</feature>
<dbReference type="RefSeq" id="WP_006878738.1">
    <property type="nucleotide sequence ID" value="NZ_AEVS01000045.1"/>
</dbReference>
<name>E8LSE2_9VIBR</name>
<evidence type="ECO:0000256" key="1">
    <source>
        <dbReference type="SAM" id="SignalP"/>
    </source>
</evidence>
<keyword evidence="3" id="KW-1185">Reference proteome</keyword>
<dbReference type="AlphaFoldDB" id="E8LSE2"/>
<sequence>MLISRSTFIAFVTTLALLLSSALVSVQASEPLLEPLTSTQLSSRDNYQLHAVECPKLSGFSQASGHHCCASICLLKLPTNQSIYISEQPLPTLVPRALDDIGKAISRAQTLFRPPIA</sequence>
<gene>
    <name evidence="2" type="ORF">VIBR0546_15656</name>
</gene>
<proteinExistence type="predicted"/>
<accession>E8LSE2</accession>
<keyword evidence="1" id="KW-0732">Signal</keyword>
<dbReference type="Proteomes" id="UP000004371">
    <property type="component" value="Unassembled WGS sequence"/>
</dbReference>
<evidence type="ECO:0000313" key="3">
    <source>
        <dbReference type="Proteomes" id="UP000004371"/>
    </source>
</evidence>
<evidence type="ECO:0000313" key="2">
    <source>
        <dbReference type="EMBL" id="EGA66389.1"/>
    </source>
</evidence>
<organism evidence="2 3">
    <name type="scientific">Vibrio brasiliensis LMG 20546</name>
    <dbReference type="NCBI Taxonomy" id="945543"/>
    <lineage>
        <taxon>Bacteria</taxon>
        <taxon>Pseudomonadati</taxon>
        <taxon>Pseudomonadota</taxon>
        <taxon>Gammaproteobacteria</taxon>
        <taxon>Vibrionales</taxon>
        <taxon>Vibrionaceae</taxon>
        <taxon>Vibrio</taxon>
        <taxon>Vibrio oreintalis group</taxon>
    </lineage>
</organism>